<reference evidence="1 2" key="1">
    <citation type="submission" date="2016-10" db="EMBL/GenBank/DDBJ databases">
        <authorList>
            <person name="de Groot N.N."/>
        </authorList>
    </citation>
    <scope>NUCLEOTIDE SEQUENCE [LARGE SCALE GENOMIC DNA]</scope>
    <source>
        <strain evidence="1 2">CPCC 201354</strain>
    </source>
</reference>
<protein>
    <submittedName>
        <fullName evidence="1">Uncharacterized protein</fullName>
    </submittedName>
</protein>
<sequence length="30" mass="3423">MEAGLTLQNNPTLIYRGDEDWMLVDLTAIE</sequence>
<dbReference type="Proteomes" id="UP000198923">
    <property type="component" value="Unassembled WGS sequence"/>
</dbReference>
<gene>
    <name evidence="1" type="ORF">SAMN05421505_1085</name>
</gene>
<dbReference type="STRING" id="504805.SAMN05421505_1085"/>
<evidence type="ECO:0000313" key="1">
    <source>
        <dbReference type="EMBL" id="SDG78257.1"/>
    </source>
</evidence>
<accession>A0A1G7X2A5</accession>
<dbReference type="EMBL" id="FNCN01000008">
    <property type="protein sequence ID" value="SDG78257.1"/>
    <property type="molecule type" value="Genomic_DNA"/>
</dbReference>
<dbReference type="AlphaFoldDB" id="A0A1G7X2A5"/>
<evidence type="ECO:0000313" key="2">
    <source>
        <dbReference type="Proteomes" id="UP000198923"/>
    </source>
</evidence>
<keyword evidence="2" id="KW-1185">Reference proteome</keyword>
<proteinExistence type="predicted"/>
<name>A0A1G7X2A5_9ACTN</name>
<organism evidence="1 2">
    <name type="scientific">Sinosporangium album</name>
    <dbReference type="NCBI Taxonomy" id="504805"/>
    <lineage>
        <taxon>Bacteria</taxon>
        <taxon>Bacillati</taxon>
        <taxon>Actinomycetota</taxon>
        <taxon>Actinomycetes</taxon>
        <taxon>Streptosporangiales</taxon>
        <taxon>Streptosporangiaceae</taxon>
        <taxon>Sinosporangium</taxon>
    </lineage>
</organism>